<dbReference type="EMBL" id="CP001097">
    <property type="protein sequence ID" value="ACD89785.1"/>
    <property type="molecule type" value="Genomic_DNA"/>
</dbReference>
<protein>
    <recommendedName>
        <fullName evidence="3">RsbT co-antagonist protein RsbRD N-terminal domain-containing protein</fullName>
    </recommendedName>
</protein>
<dbReference type="Proteomes" id="UP000008841">
    <property type="component" value="Chromosome"/>
</dbReference>
<dbReference type="HOGENOM" id="CLU_129910_0_0_10"/>
<evidence type="ECO:0000313" key="2">
    <source>
        <dbReference type="Proteomes" id="UP000008841"/>
    </source>
</evidence>
<gene>
    <name evidence="1" type="ordered locus">Clim_0702</name>
</gene>
<dbReference type="AlphaFoldDB" id="B3EHK5"/>
<name>B3EHK5_CHLL2</name>
<dbReference type="RefSeq" id="WP_012465666.1">
    <property type="nucleotide sequence ID" value="NC_010803.1"/>
</dbReference>
<sequence precursor="true">MSKTWERVIQENRKDILQRWHERGLGLFAEKMSAGTPVGEALADGMGMILDGFGDGGETCREGVNRLARILAVHPFRPSRSMSLFRELQTILFESASPGADRELCRERIEQITFDAFDSFMEHRELIYKLKVEESRSQMHMLLRRAGT</sequence>
<accession>B3EHK5</accession>
<evidence type="ECO:0000313" key="1">
    <source>
        <dbReference type="EMBL" id="ACD89785.1"/>
    </source>
</evidence>
<organism evidence="1 2">
    <name type="scientific">Chlorobium limicola (strain DSM 245 / NBRC 103803 / 6330)</name>
    <dbReference type="NCBI Taxonomy" id="290315"/>
    <lineage>
        <taxon>Bacteria</taxon>
        <taxon>Pseudomonadati</taxon>
        <taxon>Chlorobiota</taxon>
        <taxon>Chlorobiia</taxon>
        <taxon>Chlorobiales</taxon>
        <taxon>Chlorobiaceae</taxon>
        <taxon>Chlorobium/Pelodictyon group</taxon>
        <taxon>Chlorobium</taxon>
    </lineage>
</organism>
<dbReference type="KEGG" id="cli:Clim_0702"/>
<dbReference type="STRING" id="290315.Clim_0702"/>
<proteinExistence type="predicted"/>
<dbReference type="OrthoDB" id="595298at2"/>
<dbReference type="eggNOG" id="ENOG50303ER">
    <property type="taxonomic scope" value="Bacteria"/>
</dbReference>
<evidence type="ECO:0008006" key="3">
    <source>
        <dbReference type="Google" id="ProtNLM"/>
    </source>
</evidence>
<reference evidence="1 2" key="1">
    <citation type="submission" date="2008-05" db="EMBL/GenBank/DDBJ databases">
        <title>Complete sequence of Chlorobium limicola DSM 245.</title>
        <authorList>
            <consortium name="US DOE Joint Genome Institute"/>
            <person name="Lucas S."/>
            <person name="Copeland A."/>
            <person name="Lapidus A."/>
            <person name="Glavina del Rio T."/>
            <person name="Dalin E."/>
            <person name="Tice H."/>
            <person name="Bruce D."/>
            <person name="Goodwin L."/>
            <person name="Pitluck S."/>
            <person name="Schmutz J."/>
            <person name="Larimer F."/>
            <person name="Land M."/>
            <person name="Hauser L."/>
            <person name="Kyrpides N."/>
            <person name="Ovchinnikova G."/>
            <person name="Zhao F."/>
            <person name="Li T."/>
            <person name="Liu Z."/>
            <person name="Overmann J."/>
            <person name="Bryant D.A."/>
            <person name="Richardson P."/>
        </authorList>
    </citation>
    <scope>NUCLEOTIDE SEQUENCE [LARGE SCALE GENOMIC DNA]</scope>
    <source>
        <strain evidence="2">DSM 245 / NBRC 103803 / 6330</strain>
    </source>
</reference>